<feature type="domain" description="Glyoxalase-like" evidence="1">
    <location>
        <begin position="98"/>
        <end position="190"/>
    </location>
</feature>
<name>A0A7W9KNV9_9PSEU</name>
<evidence type="ECO:0000259" key="1">
    <source>
        <dbReference type="Pfam" id="PF18029"/>
    </source>
</evidence>
<dbReference type="PANTHER" id="PTHR35908:SF1">
    <property type="entry name" value="CONSERVED PROTEIN"/>
    <property type="match status" value="1"/>
</dbReference>
<gene>
    <name evidence="2" type="ORF">BJ998_007236</name>
</gene>
<dbReference type="EMBL" id="JACHIR010000001">
    <property type="protein sequence ID" value="MBB5896040.1"/>
    <property type="molecule type" value="Genomic_DNA"/>
</dbReference>
<evidence type="ECO:0000313" key="2">
    <source>
        <dbReference type="EMBL" id="MBB5896040.1"/>
    </source>
</evidence>
<dbReference type="Proteomes" id="UP000585638">
    <property type="component" value="Unassembled WGS sequence"/>
</dbReference>
<dbReference type="Gene3D" id="3.10.180.10">
    <property type="entry name" value="2,3-Dihydroxybiphenyl 1,2-Dioxygenase, domain 1"/>
    <property type="match status" value="2"/>
</dbReference>
<dbReference type="InterPro" id="IPR041581">
    <property type="entry name" value="Glyoxalase_6"/>
</dbReference>
<accession>A0A7W9KNV9</accession>
<organism evidence="2 3">
    <name type="scientific">Kutzneria kofuensis</name>
    <dbReference type="NCBI Taxonomy" id="103725"/>
    <lineage>
        <taxon>Bacteria</taxon>
        <taxon>Bacillati</taxon>
        <taxon>Actinomycetota</taxon>
        <taxon>Actinomycetes</taxon>
        <taxon>Pseudonocardiales</taxon>
        <taxon>Pseudonocardiaceae</taxon>
        <taxon>Kutzneria</taxon>
    </lineage>
</organism>
<sequence>MDNALTAAQFQASDGVGDWRVLTSGASAWFDAPSHAAGAGLVRRAAGVAEIDLRADGVRVHVGSVPLTPVDVAVARAISGVAAELGLAANPAVLQTVQLTIDALDPAAVMPFWRDALGYEPEGDEDLVDPLRRDPGIWFQRQDHPRPLRNRLHVDVARPDALAATPAGQQRRRNEFYATLADAEGNEADIIPADPLGEAEDWRVLFGAMAFYPTESPAELVEAVADLADEAGLPLLVDLRPGGVTIDTGKDRWTDKRFPDLARRIQRAARDLGLTADPARLRFVQFGIDAVDVPQVRDFWRAVLGYDCDPRPGVTDIYDPRRLNPPIFFQPMDESEHARRRQRNRMHLDLFVPDDRAHARVEAGLAAGGRIVHDKRAPFWWTLADPEGNELDIAVTVGRE</sequence>
<reference evidence="2 3" key="1">
    <citation type="submission" date="2020-08" db="EMBL/GenBank/DDBJ databases">
        <title>Sequencing the genomes of 1000 actinobacteria strains.</title>
        <authorList>
            <person name="Klenk H.-P."/>
        </authorList>
    </citation>
    <scope>NUCLEOTIDE SEQUENCE [LARGE SCALE GENOMIC DNA]</scope>
    <source>
        <strain evidence="2 3">DSM 43851</strain>
    </source>
</reference>
<keyword evidence="3" id="KW-1185">Reference proteome</keyword>
<dbReference type="AlphaFoldDB" id="A0A7W9KNV9"/>
<feature type="domain" description="Glyoxalase-like" evidence="1">
    <location>
        <begin position="286"/>
        <end position="393"/>
    </location>
</feature>
<dbReference type="RefSeq" id="WP_184867750.1">
    <property type="nucleotide sequence ID" value="NZ_BAAAWY010000074.1"/>
</dbReference>
<dbReference type="SUPFAM" id="SSF54593">
    <property type="entry name" value="Glyoxalase/Bleomycin resistance protein/Dihydroxybiphenyl dioxygenase"/>
    <property type="match status" value="1"/>
</dbReference>
<proteinExistence type="predicted"/>
<dbReference type="InterPro" id="IPR029068">
    <property type="entry name" value="Glyas_Bleomycin-R_OHBP_Dase"/>
</dbReference>
<evidence type="ECO:0000313" key="3">
    <source>
        <dbReference type="Proteomes" id="UP000585638"/>
    </source>
</evidence>
<comment type="caution">
    <text evidence="2">The sequence shown here is derived from an EMBL/GenBank/DDBJ whole genome shotgun (WGS) entry which is preliminary data.</text>
</comment>
<protein>
    <recommendedName>
        <fullName evidence="1">Glyoxalase-like domain-containing protein</fullName>
    </recommendedName>
</protein>
<dbReference type="CDD" id="cd06587">
    <property type="entry name" value="VOC"/>
    <property type="match status" value="1"/>
</dbReference>
<dbReference type="PANTHER" id="PTHR35908">
    <property type="entry name" value="HYPOTHETICAL FUSION PROTEIN"/>
    <property type="match status" value="1"/>
</dbReference>
<dbReference type="Pfam" id="PF18029">
    <property type="entry name" value="Glyoxalase_6"/>
    <property type="match status" value="2"/>
</dbReference>